<evidence type="ECO:0000256" key="2">
    <source>
        <dbReference type="ARBA" id="ARBA00022692"/>
    </source>
</evidence>
<keyword evidence="7" id="KW-1185">Reference proteome</keyword>
<feature type="transmembrane region" description="Helical" evidence="5">
    <location>
        <begin position="331"/>
        <end position="353"/>
    </location>
</feature>
<gene>
    <name evidence="6" type="ORF">C7I84_11940</name>
</gene>
<sequence length="393" mass="39261">MTALDAVSPGPALITPRAAVGTVFLCFGLAIGLLGGSVPEIARLAGTSPEMIGSAFFGSTIAGILGQTLAGRVGGGVSLKKRLLILQLIAAVCLVLLFQAENAVALIAGLFVFIFFSASIDLVMNSEGVAVERALDRPVLSGFHGLASLGVGLGAIGGSYLSVTVGLTATAIVSLLVHAAAIAAVMSGTPDRGATQPAEAGSSWFRPSAALVALSLVLGVSMAGEMAATMFSAQTLVDQAPALAAYAGAGATAFALFQAAVRLSGDRLRALLGDERLIRVSLAVAFVGFAVITTSSSFAVSALGFAAVGIGTACIVPCGFAAAARMSARPAAAVISMLSLITGLVRIPAPLAYGWLAEEIGFAPAYLLYALLAAAALCLASFAVGRARSRSST</sequence>
<dbReference type="Gene3D" id="1.20.1250.20">
    <property type="entry name" value="MFS general substrate transporter like domains"/>
    <property type="match status" value="1"/>
</dbReference>
<dbReference type="PANTHER" id="PTHR23514:SF13">
    <property type="entry name" value="INNER MEMBRANE PROTEIN YBJJ"/>
    <property type="match status" value="1"/>
</dbReference>
<feature type="transmembrane region" description="Helical" evidence="5">
    <location>
        <begin position="83"/>
        <end position="100"/>
    </location>
</feature>
<dbReference type="InterPro" id="IPR036259">
    <property type="entry name" value="MFS_trans_sf"/>
</dbReference>
<comment type="subcellular location">
    <subcellularLocation>
        <location evidence="1">Membrane</location>
        <topology evidence="1">Multi-pass membrane protein</topology>
    </subcellularLocation>
</comment>
<reference evidence="6 7" key="1">
    <citation type="submission" date="2018-03" db="EMBL/GenBank/DDBJ databases">
        <title>The draft genome of Mesorhizobium sp. 6GN-30.</title>
        <authorList>
            <person name="Liu L."/>
            <person name="Li L."/>
            <person name="Wang T."/>
            <person name="Zhang X."/>
            <person name="Liang L."/>
        </authorList>
    </citation>
    <scope>NUCLEOTIDE SEQUENCE [LARGE SCALE GENOMIC DNA]</scope>
    <source>
        <strain evidence="6 7">6GN30</strain>
    </source>
</reference>
<keyword evidence="4 5" id="KW-0472">Membrane</keyword>
<organism evidence="6 7">
    <name type="scientific">Kumtagia ephedrae</name>
    <dbReference type="NCBI Taxonomy" id="2116701"/>
    <lineage>
        <taxon>Bacteria</taxon>
        <taxon>Pseudomonadati</taxon>
        <taxon>Pseudomonadota</taxon>
        <taxon>Alphaproteobacteria</taxon>
        <taxon>Hyphomicrobiales</taxon>
        <taxon>Phyllobacteriaceae</taxon>
        <taxon>Kumtagia</taxon>
    </lineage>
</organism>
<dbReference type="InterPro" id="IPR051788">
    <property type="entry name" value="MFS_Transporter"/>
</dbReference>
<feature type="transmembrane region" description="Helical" evidence="5">
    <location>
        <begin position="51"/>
        <end position="71"/>
    </location>
</feature>
<proteinExistence type="predicted"/>
<name>A0A2P7SC08_9HYPH</name>
<feature type="transmembrane region" description="Helical" evidence="5">
    <location>
        <begin position="243"/>
        <end position="265"/>
    </location>
</feature>
<feature type="transmembrane region" description="Helical" evidence="5">
    <location>
        <begin position="209"/>
        <end position="231"/>
    </location>
</feature>
<feature type="transmembrane region" description="Helical" evidence="5">
    <location>
        <begin position="277"/>
        <end position="296"/>
    </location>
</feature>
<evidence type="ECO:0000256" key="1">
    <source>
        <dbReference type="ARBA" id="ARBA00004141"/>
    </source>
</evidence>
<feature type="transmembrane region" description="Helical" evidence="5">
    <location>
        <begin position="169"/>
        <end position="188"/>
    </location>
</feature>
<comment type="caution">
    <text evidence="6">The sequence shown here is derived from an EMBL/GenBank/DDBJ whole genome shotgun (WGS) entry which is preliminary data.</text>
</comment>
<evidence type="ECO:0008006" key="8">
    <source>
        <dbReference type="Google" id="ProtNLM"/>
    </source>
</evidence>
<dbReference type="SUPFAM" id="SSF103473">
    <property type="entry name" value="MFS general substrate transporter"/>
    <property type="match status" value="1"/>
</dbReference>
<feature type="transmembrane region" description="Helical" evidence="5">
    <location>
        <begin position="302"/>
        <end position="324"/>
    </location>
</feature>
<evidence type="ECO:0000256" key="5">
    <source>
        <dbReference type="SAM" id="Phobius"/>
    </source>
</evidence>
<accession>A0A2P7SC08</accession>
<dbReference type="Proteomes" id="UP000241229">
    <property type="component" value="Unassembled WGS sequence"/>
</dbReference>
<evidence type="ECO:0000313" key="7">
    <source>
        <dbReference type="Proteomes" id="UP000241229"/>
    </source>
</evidence>
<dbReference type="EMBL" id="PXYK01000010">
    <property type="protein sequence ID" value="PSJ60008.1"/>
    <property type="molecule type" value="Genomic_DNA"/>
</dbReference>
<feature type="transmembrane region" description="Helical" evidence="5">
    <location>
        <begin position="18"/>
        <end position="39"/>
    </location>
</feature>
<dbReference type="RefSeq" id="WP_106772422.1">
    <property type="nucleotide sequence ID" value="NZ_PXYK01000010.1"/>
</dbReference>
<evidence type="ECO:0000256" key="4">
    <source>
        <dbReference type="ARBA" id="ARBA00023136"/>
    </source>
</evidence>
<feature type="transmembrane region" description="Helical" evidence="5">
    <location>
        <begin position="365"/>
        <end position="385"/>
    </location>
</feature>
<dbReference type="AlphaFoldDB" id="A0A2P7SC08"/>
<dbReference type="OrthoDB" id="9810941at2"/>
<feature type="transmembrane region" description="Helical" evidence="5">
    <location>
        <begin position="145"/>
        <end position="163"/>
    </location>
</feature>
<feature type="transmembrane region" description="Helical" evidence="5">
    <location>
        <begin position="106"/>
        <end position="124"/>
    </location>
</feature>
<evidence type="ECO:0000256" key="3">
    <source>
        <dbReference type="ARBA" id="ARBA00022989"/>
    </source>
</evidence>
<dbReference type="PANTHER" id="PTHR23514">
    <property type="entry name" value="BYPASS OF STOP CODON PROTEIN 6"/>
    <property type="match status" value="1"/>
</dbReference>
<dbReference type="GO" id="GO:0016020">
    <property type="term" value="C:membrane"/>
    <property type="evidence" value="ECO:0007669"/>
    <property type="project" value="UniProtKB-SubCell"/>
</dbReference>
<keyword evidence="3 5" id="KW-1133">Transmembrane helix</keyword>
<keyword evidence="2 5" id="KW-0812">Transmembrane</keyword>
<evidence type="ECO:0000313" key="6">
    <source>
        <dbReference type="EMBL" id="PSJ60008.1"/>
    </source>
</evidence>
<protein>
    <recommendedName>
        <fullName evidence="8">MFS transporter</fullName>
    </recommendedName>
</protein>